<dbReference type="PANTHER" id="PTHR45664">
    <property type="entry name" value="PROTEIN ZERKNUELLT 1-RELATED"/>
    <property type="match status" value="1"/>
</dbReference>
<dbReference type="CDD" id="cd00086">
    <property type="entry name" value="homeodomain"/>
    <property type="match status" value="1"/>
</dbReference>
<dbReference type="AlphaFoldDB" id="A0A9P0FIZ9"/>
<evidence type="ECO:0000256" key="7">
    <source>
        <dbReference type="SAM" id="MobiDB-lite"/>
    </source>
</evidence>
<dbReference type="SMART" id="SM00389">
    <property type="entry name" value="HOX"/>
    <property type="match status" value="1"/>
</dbReference>
<dbReference type="Pfam" id="PF00046">
    <property type="entry name" value="Homeodomain"/>
    <property type="match status" value="1"/>
</dbReference>
<dbReference type="GO" id="GO:0005634">
    <property type="term" value="C:nucleus"/>
    <property type="evidence" value="ECO:0007669"/>
    <property type="project" value="UniProtKB-SubCell"/>
</dbReference>
<dbReference type="InterPro" id="IPR009057">
    <property type="entry name" value="Homeodomain-like_sf"/>
</dbReference>
<feature type="region of interest" description="Disordered" evidence="7">
    <location>
        <begin position="93"/>
        <end position="129"/>
    </location>
</feature>
<gene>
    <name evidence="9" type="ORF">MELIAE_LOCUS9177</name>
</gene>
<sequence length="239" mass="28157">MFEDKEYNYNLLKEQMLQTNSVRYSPFQAAYEKKHRRQRTSYTPEQLRELEKSFQESHFVDRNKKLELASKFALSENHIKVWFKNRRAKSKKEKHVSGSSYSDSTSDAGSVENSLEEEPQGTKGIKSNGGIINHGEIFQPKHNISPEYNQHFYHPTPPPPVKEEIKFPMLSNEPNYEVPFINWPTPPPNMFSPYNWNQESFWPYMQRNVQDFPHFSQMYPQSTYPVESAPKQSDSLINL</sequence>
<evidence type="ECO:0000256" key="6">
    <source>
        <dbReference type="RuleBase" id="RU000682"/>
    </source>
</evidence>
<comment type="subcellular location">
    <subcellularLocation>
        <location evidence="1 5 6">Nucleus</location>
    </subcellularLocation>
</comment>
<evidence type="ECO:0000256" key="4">
    <source>
        <dbReference type="ARBA" id="ARBA00023242"/>
    </source>
</evidence>
<dbReference type="PANTHER" id="PTHR45664:SF12">
    <property type="entry name" value="PANCREAS_DUODENUM HOMEOBOX PROTEIN 1"/>
    <property type="match status" value="1"/>
</dbReference>
<protein>
    <recommendedName>
        <fullName evidence="8">Homeobox domain-containing protein</fullName>
    </recommendedName>
</protein>
<dbReference type="EMBL" id="OV121137">
    <property type="protein sequence ID" value="CAH0558974.1"/>
    <property type="molecule type" value="Genomic_DNA"/>
</dbReference>
<organism evidence="9 10">
    <name type="scientific">Brassicogethes aeneus</name>
    <name type="common">Rape pollen beetle</name>
    <name type="synonym">Meligethes aeneus</name>
    <dbReference type="NCBI Taxonomy" id="1431903"/>
    <lineage>
        <taxon>Eukaryota</taxon>
        <taxon>Metazoa</taxon>
        <taxon>Ecdysozoa</taxon>
        <taxon>Arthropoda</taxon>
        <taxon>Hexapoda</taxon>
        <taxon>Insecta</taxon>
        <taxon>Pterygota</taxon>
        <taxon>Neoptera</taxon>
        <taxon>Endopterygota</taxon>
        <taxon>Coleoptera</taxon>
        <taxon>Polyphaga</taxon>
        <taxon>Cucujiformia</taxon>
        <taxon>Nitidulidae</taxon>
        <taxon>Meligethinae</taxon>
        <taxon>Brassicogethes</taxon>
    </lineage>
</organism>
<dbReference type="GO" id="GO:0000981">
    <property type="term" value="F:DNA-binding transcription factor activity, RNA polymerase II-specific"/>
    <property type="evidence" value="ECO:0007669"/>
    <property type="project" value="TreeGrafter"/>
</dbReference>
<accession>A0A9P0FIZ9</accession>
<dbReference type="GO" id="GO:0009893">
    <property type="term" value="P:positive regulation of metabolic process"/>
    <property type="evidence" value="ECO:0007669"/>
    <property type="project" value="UniProtKB-ARBA"/>
</dbReference>
<feature type="domain" description="Homeobox" evidence="8">
    <location>
        <begin position="33"/>
        <end position="93"/>
    </location>
</feature>
<dbReference type="Gene3D" id="1.10.10.60">
    <property type="entry name" value="Homeodomain-like"/>
    <property type="match status" value="1"/>
</dbReference>
<feature type="DNA-binding region" description="Homeobox" evidence="5">
    <location>
        <begin position="35"/>
        <end position="94"/>
    </location>
</feature>
<proteinExistence type="predicted"/>
<dbReference type="PROSITE" id="PS50071">
    <property type="entry name" value="HOMEOBOX_2"/>
    <property type="match status" value="1"/>
</dbReference>
<name>A0A9P0FIZ9_BRAAE</name>
<evidence type="ECO:0000259" key="8">
    <source>
        <dbReference type="PROSITE" id="PS50071"/>
    </source>
</evidence>
<dbReference type="InterPro" id="IPR001356">
    <property type="entry name" value="HD"/>
</dbReference>
<keyword evidence="3 5" id="KW-0371">Homeobox</keyword>
<evidence type="ECO:0000313" key="9">
    <source>
        <dbReference type="EMBL" id="CAH0558974.1"/>
    </source>
</evidence>
<evidence type="ECO:0000256" key="5">
    <source>
        <dbReference type="PROSITE-ProRule" id="PRU00108"/>
    </source>
</evidence>
<dbReference type="GO" id="GO:0000978">
    <property type="term" value="F:RNA polymerase II cis-regulatory region sequence-specific DNA binding"/>
    <property type="evidence" value="ECO:0007669"/>
    <property type="project" value="TreeGrafter"/>
</dbReference>
<reference evidence="9" key="1">
    <citation type="submission" date="2021-12" db="EMBL/GenBank/DDBJ databases">
        <authorList>
            <person name="King R."/>
        </authorList>
    </citation>
    <scope>NUCLEOTIDE SEQUENCE</scope>
</reference>
<keyword evidence="4 5" id="KW-0539">Nucleus</keyword>
<evidence type="ECO:0000256" key="3">
    <source>
        <dbReference type="ARBA" id="ARBA00023155"/>
    </source>
</evidence>
<evidence type="ECO:0000256" key="1">
    <source>
        <dbReference type="ARBA" id="ARBA00004123"/>
    </source>
</evidence>
<dbReference type="OrthoDB" id="6159439at2759"/>
<evidence type="ECO:0000256" key="2">
    <source>
        <dbReference type="ARBA" id="ARBA00023125"/>
    </source>
</evidence>
<keyword evidence="10" id="KW-1185">Reference proteome</keyword>
<evidence type="ECO:0000313" key="10">
    <source>
        <dbReference type="Proteomes" id="UP001154078"/>
    </source>
</evidence>
<keyword evidence="2 5" id="KW-0238">DNA-binding</keyword>
<dbReference type="SUPFAM" id="SSF46689">
    <property type="entry name" value="Homeodomain-like"/>
    <property type="match status" value="1"/>
</dbReference>
<dbReference type="Proteomes" id="UP001154078">
    <property type="component" value="Chromosome 6"/>
</dbReference>
<feature type="compositionally biased region" description="Low complexity" evidence="7">
    <location>
        <begin position="97"/>
        <end position="110"/>
    </location>
</feature>